<keyword evidence="8" id="KW-0732">Signal</keyword>
<reference evidence="9 10" key="1">
    <citation type="submission" date="2016-11" db="EMBL/GenBank/DDBJ databases">
        <title>Whole Genome Sequence of Listeria newyorkensis.</title>
        <authorList>
            <person name="Frink S."/>
            <person name="Morales C."/>
            <person name="Kiang D."/>
        </authorList>
    </citation>
    <scope>NUCLEOTIDE SEQUENCE [LARGE SCALE GENOMIC DNA]</scope>
    <source>
        <strain evidence="9 10">F1604011-044</strain>
    </source>
</reference>
<evidence type="ECO:0000256" key="1">
    <source>
        <dbReference type="ARBA" id="ARBA00004162"/>
    </source>
</evidence>
<comment type="subcellular location">
    <subcellularLocation>
        <location evidence="1">Cell membrane</location>
        <topology evidence="1">Single-pass membrane protein</topology>
    </subcellularLocation>
</comment>
<evidence type="ECO:0000313" key="10">
    <source>
        <dbReference type="Proteomes" id="UP000236500"/>
    </source>
</evidence>
<accession>A0ABX4XPP7</accession>
<feature type="chain" id="PRO_5045736749" evidence="8">
    <location>
        <begin position="25"/>
        <end position="157"/>
    </location>
</feature>
<feature type="transmembrane region" description="Helical" evidence="7">
    <location>
        <begin position="126"/>
        <end position="148"/>
    </location>
</feature>
<keyword evidence="10" id="KW-1185">Reference proteome</keyword>
<name>A0ABX4XPP7_9LIST</name>
<keyword evidence="4 7" id="KW-0812">Transmembrane</keyword>
<dbReference type="InterPro" id="IPR018920">
    <property type="entry name" value="EssA/YueC"/>
</dbReference>
<dbReference type="EMBL" id="MPDH01000007">
    <property type="protein sequence ID" value="PNP92538.1"/>
    <property type="molecule type" value="Genomic_DNA"/>
</dbReference>
<gene>
    <name evidence="9" type="ORF">BMT55_08190</name>
</gene>
<evidence type="ECO:0000256" key="4">
    <source>
        <dbReference type="ARBA" id="ARBA00022692"/>
    </source>
</evidence>
<evidence type="ECO:0000256" key="3">
    <source>
        <dbReference type="ARBA" id="ARBA00022475"/>
    </source>
</evidence>
<keyword evidence="5 7" id="KW-1133">Transmembrane helix</keyword>
<sequence length="157" mass="17798">MPMRKMHRLSLILIIFLLPLQVSADSGTNDGSLHLDASRMENANDANETKDDLYIKYNIELFNNAGNAQAEQNIQTQTTSDKTMHQELFLAQHGTTSNRMDVAQLFTSNQTTTTTKVETETFDTAYLMYGIIIIIILVILFILIRATIKELRTNKTK</sequence>
<dbReference type="Proteomes" id="UP000236500">
    <property type="component" value="Unassembled WGS sequence"/>
</dbReference>
<evidence type="ECO:0000256" key="6">
    <source>
        <dbReference type="ARBA" id="ARBA00023136"/>
    </source>
</evidence>
<dbReference type="InterPro" id="IPR034026">
    <property type="entry name" value="EssA"/>
</dbReference>
<evidence type="ECO:0000256" key="5">
    <source>
        <dbReference type="ARBA" id="ARBA00022989"/>
    </source>
</evidence>
<evidence type="ECO:0000256" key="7">
    <source>
        <dbReference type="SAM" id="Phobius"/>
    </source>
</evidence>
<evidence type="ECO:0000313" key="9">
    <source>
        <dbReference type="EMBL" id="PNP92538.1"/>
    </source>
</evidence>
<proteinExistence type="inferred from homology"/>
<organism evidence="9 10">
    <name type="scientific">Listeria newyorkensis</name>
    <dbReference type="NCBI Taxonomy" id="1497681"/>
    <lineage>
        <taxon>Bacteria</taxon>
        <taxon>Bacillati</taxon>
        <taxon>Bacillota</taxon>
        <taxon>Bacilli</taxon>
        <taxon>Bacillales</taxon>
        <taxon>Listeriaceae</taxon>
        <taxon>Listeria</taxon>
    </lineage>
</organism>
<comment type="similarity">
    <text evidence="2">Belongs to the EssA family.</text>
</comment>
<dbReference type="Pfam" id="PF10661">
    <property type="entry name" value="EssA"/>
    <property type="match status" value="1"/>
</dbReference>
<keyword evidence="6 7" id="KW-0472">Membrane</keyword>
<evidence type="ECO:0000256" key="8">
    <source>
        <dbReference type="SAM" id="SignalP"/>
    </source>
</evidence>
<comment type="caution">
    <text evidence="9">The sequence shown here is derived from an EMBL/GenBank/DDBJ whole genome shotgun (WGS) entry which is preliminary data.</text>
</comment>
<protein>
    <submittedName>
        <fullName evidence="9">Type VII secretion protein EssA</fullName>
    </submittedName>
</protein>
<keyword evidence="3" id="KW-1003">Cell membrane</keyword>
<evidence type="ECO:0000256" key="2">
    <source>
        <dbReference type="ARBA" id="ARBA00008570"/>
    </source>
</evidence>
<dbReference type="NCBIfam" id="TIGR03927">
    <property type="entry name" value="T7SS_EssA_Firm"/>
    <property type="match status" value="1"/>
</dbReference>
<feature type="signal peptide" evidence="8">
    <location>
        <begin position="1"/>
        <end position="24"/>
    </location>
</feature>